<evidence type="ECO:0000313" key="2">
    <source>
        <dbReference type="EMBL" id="MBT0961492.1"/>
    </source>
</evidence>
<dbReference type="AlphaFoldDB" id="A0A944HBB6"/>
<name>A0A944HBB6_DENI1</name>
<organism evidence="2 3">
    <name type="scientific">Denitromonas iodatirespirans</name>
    <dbReference type="NCBI Taxonomy" id="2795389"/>
    <lineage>
        <taxon>Bacteria</taxon>
        <taxon>Pseudomonadati</taxon>
        <taxon>Pseudomonadota</taxon>
        <taxon>Betaproteobacteria</taxon>
        <taxon>Rhodocyclales</taxon>
        <taxon>Zoogloeaceae</taxon>
        <taxon>Denitromonas</taxon>
    </lineage>
</organism>
<reference evidence="3" key="1">
    <citation type="journal article" date="2022" name="ISME J.">
        <title>Genetic and phylogenetic analysis of dissimilatory iodate-reducing bacteria identifies potential niches across the world's oceans.</title>
        <authorList>
            <person name="Reyes-Umana V."/>
            <person name="Henning Z."/>
            <person name="Lee K."/>
            <person name="Barnum T.P."/>
            <person name="Coates J.D."/>
        </authorList>
    </citation>
    <scope>NUCLEOTIDE SEQUENCE [LARGE SCALE GENOMIC DNA]</scope>
    <source>
        <strain evidence="3">IR12</strain>
    </source>
</reference>
<gene>
    <name evidence="2" type="ORF">I8J34_09940</name>
</gene>
<dbReference type="Pfam" id="PF09361">
    <property type="entry name" value="Phasin_2"/>
    <property type="match status" value="1"/>
</dbReference>
<dbReference type="Proteomes" id="UP000694660">
    <property type="component" value="Unassembled WGS sequence"/>
</dbReference>
<feature type="domain" description="Phasin" evidence="1">
    <location>
        <begin position="8"/>
        <end position="94"/>
    </location>
</feature>
<dbReference type="EMBL" id="JAEKFT010000009">
    <property type="protein sequence ID" value="MBT0961492.1"/>
    <property type="molecule type" value="Genomic_DNA"/>
</dbReference>
<sequence>MSTMNYMEKVTEVANGNGKVVKSIFDLSLQAMRDLGTLNGELIHALADEAKAPASADDLGEQIRLQARQIEKGSDYFRNVNEVLMKTQAEIGKLQIRRMSDLFETFSSQIGQLVPQAGSDPAKIADTFKDSMAQTSEAYEKMFSLSRDLLDNSVKAFLNTPQAVARRASAPAAAKKMA</sequence>
<accession>A0A944HBB6</accession>
<dbReference type="RefSeq" id="WP_214361247.1">
    <property type="nucleotide sequence ID" value="NZ_JAEKFT010000009.1"/>
</dbReference>
<evidence type="ECO:0000313" key="3">
    <source>
        <dbReference type="Proteomes" id="UP000694660"/>
    </source>
</evidence>
<proteinExistence type="predicted"/>
<keyword evidence="3" id="KW-1185">Reference proteome</keyword>
<evidence type="ECO:0000259" key="1">
    <source>
        <dbReference type="Pfam" id="PF09361"/>
    </source>
</evidence>
<comment type="caution">
    <text evidence="2">The sequence shown here is derived from an EMBL/GenBank/DDBJ whole genome shotgun (WGS) entry which is preliminary data.</text>
</comment>
<dbReference type="InterPro" id="IPR018968">
    <property type="entry name" value="Phasin"/>
</dbReference>
<protein>
    <submittedName>
        <fullName evidence="2">Phasin family protein</fullName>
    </submittedName>
</protein>